<reference evidence="1 2" key="1">
    <citation type="submission" date="2024-04" db="EMBL/GenBank/DDBJ databases">
        <authorList>
            <person name="Fracassetti M."/>
        </authorList>
    </citation>
    <scope>NUCLEOTIDE SEQUENCE [LARGE SCALE GENOMIC DNA]</scope>
</reference>
<evidence type="ECO:0000313" key="2">
    <source>
        <dbReference type="Proteomes" id="UP001497516"/>
    </source>
</evidence>
<name>A0AAV2ECL7_9ROSI</name>
<dbReference type="Proteomes" id="UP001497516">
    <property type="component" value="Chromosome 4"/>
</dbReference>
<evidence type="ECO:0000313" key="1">
    <source>
        <dbReference type="EMBL" id="CAL1383716.1"/>
    </source>
</evidence>
<accession>A0AAV2ECL7</accession>
<keyword evidence="2" id="KW-1185">Reference proteome</keyword>
<gene>
    <name evidence="1" type="ORF">LTRI10_LOCUS24971</name>
</gene>
<organism evidence="1 2">
    <name type="scientific">Linum trigynum</name>
    <dbReference type="NCBI Taxonomy" id="586398"/>
    <lineage>
        <taxon>Eukaryota</taxon>
        <taxon>Viridiplantae</taxon>
        <taxon>Streptophyta</taxon>
        <taxon>Embryophyta</taxon>
        <taxon>Tracheophyta</taxon>
        <taxon>Spermatophyta</taxon>
        <taxon>Magnoliopsida</taxon>
        <taxon>eudicotyledons</taxon>
        <taxon>Gunneridae</taxon>
        <taxon>Pentapetalae</taxon>
        <taxon>rosids</taxon>
        <taxon>fabids</taxon>
        <taxon>Malpighiales</taxon>
        <taxon>Linaceae</taxon>
        <taxon>Linum</taxon>
    </lineage>
</organism>
<protein>
    <submittedName>
        <fullName evidence="1">Uncharacterized protein</fullName>
    </submittedName>
</protein>
<dbReference type="EMBL" id="OZ034817">
    <property type="protein sequence ID" value="CAL1383716.1"/>
    <property type="molecule type" value="Genomic_DNA"/>
</dbReference>
<proteinExistence type="predicted"/>
<dbReference type="AlphaFoldDB" id="A0AAV2ECL7"/>
<sequence length="95" mass="11040">MSYPIVSPTYKSYTEAHIHVKGLDDFFKNRPHYVIPCIPPEDLLYDYLGITFKPNYREAITHAPRDSLPENKQLNHHGVVHLQELDSLHLKNLTS</sequence>